<dbReference type="Proteomes" id="UP001320148">
    <property type="component" value="Chromosome"/>
</dbReference>
<reference evidence="1 2" key="1">
    <citation type="submission" date="2021-02" db="EMBL/GenBank/DDBJ databases">
        <title>Complete genome of Desulfoluna sp. strain ASN36.</title>
        <authorList>
            <person name="Takahashi A."/>
            <person name="Kojima H."/>
            <person name="Fukui M."/>
        </authorList>
    </citation>
    <scope>NUCLEOTIDE SEQUENCE [LARGE SCALE GENOMIC DNA]</scope>
    <source>
        <strain evidence="1 2">ASN36</strain>
    </source>
</reference>
<protein>
    <submittedName>
        <fullName evidence="1">Uncharacterized protein</fullName>
    </submittedName>
</protein>
<evidence type="ECO:0000313" key="1">
    <source>
        <dbReference type="EMBL" id="BCS97744.1"/>
    </source>
</evidence>
<sequence>MRIRDMIEDLEEVIKESEAVKGYGIAIASYDNEAPGEMNVISIGASHTDEAQQFYLVPSGAEPFYNLEPQHMTAGGLLASLKALGDGALDYTVFVWDQLGQTQDGRIVSINKPLWATGIHDGAQLVYFYYGDKP</sequence>
<proteinExistence type="predicted"/>
<name>A0ABM7PK18_9BACT</name>
<gene>
    <name evidence="1" type="ORF">DSLASN_33760</name>
</gene>
<dbReference type="RefSeq" id="WP_236889142.1">
    <property type="nucleotide sequence ID" value="NZ_AP024488.1"/>
</dbReference>
<keyword evidence="2" id="KW-1185">Reference proteome</keyword>
<organism evidence="1 2">
    <name type="scientific">Desulfoluna limicola</name>
    <dbReference type="NCBI Taxonomy" id="2810562"/>
    <lineage>
        <taxon>Bacteria</taxon>
        <taxon>Pseudomonadati</taxon>
        <taxon>Thermodesulfobacteriota</taxon>
        <taxon>Desulfobacteria</taxon>
        <taxon>Desulfobacterales</taxon>
        <taxon>Desulfolunaceae</taxon>
        <taxon>Desulfoluna</taxon>
    </lineage>
</organism>
<evidence type="ECO:0000313" key="2">
    <source>
        <dbReference type="Proteomes" id="UP001320148"/>
    </source>
</evidence>
<dbReference type="EMBL" id="AP024488">
    <property type="protein sequence ID" value="BCS97744.1"/>
    <property type="molecule type" value="Genomic_DNA"/>
</dbReference>
<accession>A0ABM7PK18</accession>